<accession>A0A2K3QHF5</accession>
<dbReference type="GO" id="GO:0008168">
    <property type="term" value="F:methyltransferase activity"/>
    <property type="evidence" value="ECO:0007669"/>
    <property type="project" value="UniProtKB-KW"/>
</dbReference>
<gene>
    <name evidence="5" type="ORF">TCAP_03111</name>
</gene>
<dbReference type="OrthoDB" id="5984008at2759"/>
<evidence type="ECO:0000256" key="1">
    <source>
        <dbReference type="ARBA" id="ARBA00022603"/>
    </source>
</evidence>
<dbReference type="InterPro" id="IPR046341">
    <property type="entry name" value="SET_dom_sf"/>
</dbReference>
<evidence type="ECO:0000256" key="2">
    <source>
        <dbReference type="ARBA" id="ARBA00022679"/>
    </source>
</evidence>
<evidence type="ECO:0000256" key="3">
    <source>
        <dbReference type="SAM" id="SignalP"/>
    </source>
</evidence>
<reference evidence="5 6" key="1">
    <citation type="submission" date="2017-08" db="EMBL/GenBank/DDBJ databases">
        <title>Harnessing the power of phylogenomics to disentangle the directionality and signatures of interkingdom host jumping in the parasitic fungal genus Tolypocladium.</title>
        <authorList>
            <person name="Quandt C.A."/>
            <person name="Patterson W."/>
            <person name="Spatafora J.W."/>
        </authorList>
    </citation>
    <scope>NUCLEOTIDE SEQUENCE [LARGE SCALE GENOMIC DNA]</scope>
    <source>
        <strain evidence="5 6">CBS 113982</strain>
    </source>
</reference>
<feature type="signal peptide" evidence="3">
    <location>
        <begin position="1"/>
        <end position="15"/>
    </location>
</feature>
<dbReference type="PANTHER" id="PTHR12350:SF19">
    <property type="entry name" value="SET DOMAIN-CONTAINING PROTEIN"/>
    <property type="match status" value="1"/>
</dbReference>
<dbReference type="EMBL" id="NRSZ01000476">
    <property type="protein sequence ID" value="PNY26961.1"/>
    <property type="molecule type" value="Genomic_DNA"/>
</dbReference>
<keyword evidence="6" id="KW-1185">Reference proteome</keyword>
<evidence type="ECO:0000313" key="5">
    <source>
        <dbReference type="EMBL" id="PNY26961.1"/>
    </source>
</evidence>
<dbReference type="GO" id="GO:0032259">
    <property type="term" value="P:methylation"/>
    <property type="evidence" value="ECO:0007669"/>
    <property type="project" value="UniProtKB-KW"/>
</dbReference>
<dbReference type="InterPro" id="IPR053201">
    <property type="entry name" value="Flavunoidine_N-MTase"/>
</dbReference>
<name>A0A2K3QHF5_9HYPO</name>
<keyword evidence="1 5" id="KW-0489">Methyltransferase</keyword>
<dbReference type="SMART" id="SM00508">
    <property type="entry name" value="PostSET"/>
    <property type="match status" value="1"/>
</dbReference>
<proteinExistence type="predicted"/>
<feature type="chain" id="PRO_5014332967" evidence="3">
    <location>
        <begin position="16"/>
        <end position="311"/>
    </location>
</feature>
<comment type="caution">
    <text evidence="5">The sequence shown here is derived from an EMBL/GenBank/DDBJ whole genome shotgun (WGS) entry which is preliminary data.</text>
</comment>
<dbReference type="Gene3D" id="2.170.270.10">
    <property type="entry name" value="SET domain"/>
    <property type="match status" value="1"/>
</dbReference>
<keyword evidence="2 5" id="KW-0808">Transferase</keyword>
<dbReference type="SUPFAM" id="SSF82199">
    <property type="entry name" value="SET domain"/>
    <property type="match status" value="1"/>
</dbReference>
<evidence type="ECO:0000313" key="6">
    <source>
        <dbReference type="Proteomes" id="UP000236621"/>
    </source>
</evidence>
<dbReference type="PROSITE" id="PS50868">
    <property type="entry name" value="POST_SET"/>
    <property type="match status" value="1"/>
</dbReference>
<feature type="domain" description="Post-SET" evidence="4">
    <location>
        <begin position="183"/>
        <end position="199"/>
    </location>
</feature>
<dbReference type="AlphaFoldDB" id="A0A2K3QHF5"/>
<dbReference type="InterPro" id="IPR003616">
    <property type="entry name" value="Post-SET_dom"/>
</dbReference>
<protein>
    <submittedName>
        <fullName evidence="5">Histone-lysine N-methyltransferase ash1</fullName>
    </submittedName>
</protein>
<sequence length="311" mass="33747">MTLLFFLPWTTTAVANKESINQRCRPGRTFPVLDLNPRPQLTLRLIRPSQLPLPVMAPLTPHWQQPSHPAIQEVVINEAEFTSKSLSRVALPPFAVFARLDFPPCTVAEEPSYATVQTGKTSHLNLNSDLLFINHSCEPSLIFDTGNLNILVGPKGLQPGDELTVGAPVSPFFYPSTEWDMAQPFDCLCGTPTCRGTIGGARNMTPEQLEGIWLNGHIHTLLDEQSPNCIDPTARALSDALVQAEKVVETARLALRTYLEGTAGRSGRVNGARWIDGVVTSGTPDKAAALGRRGLTSRELSGEMSGDTVVA</sequence>
<organism evidence="5 6">
    <name type="scientific">Tolypocladium capitatum</name>
    <dbReference type="NCBI Taxonomy" id="45235"/>
    <lineage>
        <taxon>Eukaryota</taxon>
        <taxon>Fungi</taxon>
        <taxon>Dikarya</taxon>
        <taxon>Ascomycota</taxon>
        <taxon>Pezizomycotina</taxon>
        <taxon>Sordariomycetes</taxon>
        <taxon>Hypocreomycetidae</taxon>
        <taxon>Hypocreales</taxon>
        <taxon>Ophiocordycipitaceae</taxon>
        <taxon>Tolypocladium</taxon>
    </lineage>
</organism>
<keyword evidence="3" id="KW-0732">Signal</keyword>
<evidence type="ECO:0000259" key="4">
    <source>
        <dbReference type="PROSITE" id="PS50868"/>
    </source>
</evidence>
<dbReference type="STRING" id="45235.A0A2K3QHF5"/>
<dbReference type="PANTHER" id="PTHR12350">
    <property type="entry name" value="HISTONE-LYSINE N-METHYLTRANSFERASE-RELATED"/>
    <property type="match status" value="1"/>
</dbReference>
<dbReference type="Proteomes" id="UP000236621">
    <property type="component" value="Unassembled WGS sequence"/>
</dbReference>